<keyword evidence="6" id="KW-0288">FMN</keyword>
<dbReference type="EMBL" id="OB664227">
    <property type="protein sequence ID" value="CAD7232105.1"/>
    <property type="molecule type" value="Genomic_DNA"/>
</dbReference>
<dbReference type="InterPro" id="IPR013785">
    <property type="entry name" value="Aldolase_TIM"/>
</dbReference>
<dbReference type="PROSITE" id="PS51278">
    <property type="entry name" value="GATASE_TYPE_2"/>
    <property type="match status" value="1"/>
</dbReference>
<keyword evidence="5" id="KW-0285">Flavoprotein</keyword>
<dbReference type="Pfam" id="PF04898">
    <property type="entry name" value="Glu_syn_central"/>
    <property type="match status" value="1"/>
</dbReference>
<comment type="pathway">
    <text evidence="14">Amino-acid biosynthesis; L-glutamate biosynthesis via GLT pathway; L-glutamate from 2-oxoglutarate and L-glutamine (ferredoxin route): step 1/1.</text>
</comment>
<keyword evidence="7" id="KW-0479">Metal-binding</keyword>
<dbReference type="Gene3D" id="3.20.20.70">
    <property type="entry name" value="Aldolase class I"/>
    <property type="match status" value="3"/>
</dbReference>
<keyword evidence="10" id="KW-0408">Iron</keyword>
<keyword evidence="9" id="KW-0560">Oxidoreductase</keyword>
<dbReference type="InterPro" id="IPR029055">
    <property type="entry name" value="Ntn_hydrolases_N"/>
</dbReference>
<gene>
    <name evidence="17" type="ORF">CTOB1V02_LOCUS9946</name>
</gene>
<keyword evidence="12" id="KW-0314">Glutamate biosynthesis</keyword>
<protein>
    <recommendedName>
        <fullName evidence="15">glutamate synthase (ferredoxin)</fullName>
        <ecNumber evidence="15">1.4.7.1</ecNumber>
    </recommendedName>
</protein>
<dbReference type="GO" id="GO:0046872">
    <property type="term" value="F:metal ion binding"/>
    <property type="evidence" value="ECO:0007669"/>
    <property type="project" value="UniProtKB-KW"/>
</dbReference>
<evidence type="ECO:0000256" key="5">
    <source>
        <dbReference type="ARBA" id="ARBA00022630"/>
    </source>
</evidence>
<evidence type="ECO:0000256" key="7">
    <source>
        <dbReference type="ARBA" id="ARBA00022723"/>
    </source>
</evidence>
<dbReference type="Gene3D" id="3.60.20.10">
    <property type="entry name" value="Glutamine Phosphoribosylpyrophosphate, subunit 1, domain 1"/>
    <property type="match status" value="1"/>
</dbReference>
<feature type="domain" description="Glutamine amidotransferase type-2" evidence="16">
    <location>
        <begin position="1"/>
        <end position="153"/>
    </location>
</feature>
<evidence type="ECO:0000256" key="12">
    <source>
        <dbReference type="ARBA" id="ARBA00023164"/>
    </source>
</evidence>
<organism evidence="17">
    <name type="scientific">Cyprideis torosa</name>
    <dbReference type="NCBI Taxonomy" id="163714"/>
    <lineage>
        <taxon>Eukaryota</taxon>
        <taxon>Metazoa</taxon>
        <taxon>Ecdysozoa</taxon>
        <taxon>Arthropoda</taxon>
        <taxon>Crustacea</taxon>
        <taxon>Oligostraca</taxon>
        <taxon>Ostracoda</taxon>
        <taxon>Podocopa</taxon>
        <taxon>Podocopida</taxon>
        <taxon>Cytherocopina</taxon>
        <taxon>Cytheroidea</taxon>
        <taxon>Cytherideidae</taxon>
        <taxon>Cyprideis</taxon>
    </lineage>
</organism>
<keyword evidence="4" id="KW-0028">Amino-acid biosynthesis</keyword>
<name>A0A7R8ZUD8_9CRUS</name>
<comment type="cofactor">
    <cofactor evidence="1">
        <name>FMN</name>
        <dbReference type="ChEBI" id="CHEBI:58210"/>
    </cofactor>
</comment>
<dbReference type="InterPro" id="IPR002932">
    <property type="entry name" value="Glu_synthdom"/>
</dbReference>
<dbReference type="EC" id="1.4.7.1" evidence="15"/>
<comment type="cofactor">
    <cofactor evidence="2">
        <name>[3Fe-4S] cluster</name>
        <dbReference type="ChEBI" id="CHEBI:21137"/>
    </cofactor>
</comment>
<reference evidence="17" key="1">
    <citation type="submission" date="2020-11" db="EMBL/GenBank/DDBJ databases">
        <authorList>
            <person name="Tran Van P."/>
        </authorList>
    </citation>
    <scope>NUCLEOTIDE SEQUENCE</scope>
</reference>
<accession>A0A7R8ZUD8</accession>
<evidence type="ECO:0000256" key="13">
    <source>
        <dbReference type="ARBA" id="ARBA00023291"/>
    </source>
</evidence>
<evidence type="ECO:0000256" key="3">
    <source>
        <dbReference type="ARBA" id="ARBA00009716"/>
    </source>
</evidence>
<dbReference type="AlphaFoldDB" id="A0A7R8ZUD8"/>
<dbReference type="SUPFAM" id="SSF56235">
    <property type="entry name" value="N-terminal nucleophile aminohydrolases (Ntn hydrolases)"/>
    <property type="match status" value="1"/>
</dbReference>
<dbReference type="PANTHER" id="PTHR11938">
    <property type="entry name" value="FAD NADPH DEHYDROGENASE/OXIDOREDUCTASE"/>
    <property type="match status" value="1"/>
</dbReference>
<comment type="similarity">
    <text evidence="3">Belongs to the glutamate synthase family.</text>
</comment>
<feature type="non-terminal residue" evidence="17">
    <location>
        <position position="593"/>
    </location>
</feature>
<dbReference type="Pfam" id="PF01645">
    <property type="entry name" value="Glu_synthase"/>
    <property type="match status" value="1"/>
</dbReference>
<evidence type="ECO:0000256" key="4">
    <source>
        <dbReference type="ARBA" id="ARBA00022605"/>
    </source>
</evidence>
<evidence type="ECO:0000256" key="15">
    <source>
        <dbReference type="ARBA" id="ARBA00039085"/>
    </source>
</evidence>
<evidence type="ECO:0000313" key="17">
    <source>
        <dbReference type="EMBL" id="CAD7232105.1"/>
    </source>
</evidence>
<keyword evidence="13" id="KW-0003">3Fe-4S</keyword>
<evidence type="ECO:0000256" key="2">
    <source>
        <dbReference type="ARBA" id="ARBA00001927"/>
    </source>
</evidence>
<evidence type="ECO:0000256" key="11">
    <source>
        <dbReference type="ARBA" id="ARBA00023014"/>
    </source>
</evidence>
<dbReference type="InterPro" id="IPR050711">
    <property type="entry name" value="ET-N_metabolism_enzyme"/>
</dbReference>
<keyword evidence="8" id="KW-0315">Glutamine amidotransferase</keyword>
<evidence type="ECO:0000256" key="14">
    <source>
        <dbReference type="ARBA" id="ARBA00037928"/>
    </source>
</evidence>
<dbReference type="OrthoDB" id="6430151at2759"/>
<evidence type="ECO:0000256" key="9">
    <source>
        <dbReference type="ARBA" id="ARBA00023002"/>
    </source>
</evidence>
<evidence type="ECO:0000256" key="10">
    <source>
        <dbReference type="ARBA" id="ARBA00023004"/>
    </source>
</evidence>
<dbReference type="InterPro" id="IPR017932">
    <property type="entry name" value="GATase_2_dom"/>
</dbReference>
<dbReference type="GO" id="GO:0051538">
    <property type="term" value="F:3 iron, 4 sulfur cluster binding"/>
    <property type="evidence" value="ECO:0007669"/>
    <property type="project" value="UniProtKB-KW"/>
</dbReference>
<sequence length="593" mass="66758">MRAREELLENVNFGDDISDLLPIIHEGKSDSATMDMVLELLLMTGRELPEVMMMMVPEAWEKHATMSDAKKAFYEYNSTIMEPWDGPASIPFTDGNYLGAILDRNGLRPSRYTVTKDGFVIMSSETGVLDTPPENVKYHGRLEPGRMFLVDMNKGEIIDDEEVTNPPLDGIREEIVTDISLAIGADFNIFDINEDHCNKLRVQNPVLTTDDIHRIKHFDKPSLKAATIPMLFERKRGTNGMIDALEQMVDESEKAINHGAHLLILSDRGFNEEYAPIPALLACSYVHHAMNHRKKRSKCAIIIESAEPREVHHFATLFGYGASAVCPYLVYEVIDEMIQNGHLEIELDEAIDNFQKAVGAGVIKVMNKIGISTLHSYRAAQIFEALGLRKEFAEKYFPFTATRIEGVGILEVHEEVCRRIDKAFPSNENLSDAPLEMGGEYRWRRDGERHMFNPITVAKLQEAVRQNKPVAYEEYAKMVNEQATRLMTIRGLMEFTDFDPIPLDEVEPWTEIVKRFKTGAMSYGSISQEAHETLAVAMNRIGGYDGGTGASPMTSLKHAGLPWELGLSEAQQTLVMNDLRSRVVLECDGQLKT</sequence>
<dbReference type="PANTHER" id="PTHR11938:SF133">
    <property type="entry name" value="GLUTAMATE SYNTHASE (NADH)"/>
    <property type="match status" value="1"/>
</dbReference>
<evidence type="ECO:0000256" key="8">
    <source>
        <dbReference type="ARBA" id="ARBA00022962"/>
    </source>
</evidence>
<evidence type="ECO:0000259" key="16">
    <source>
        <dbReference type="PROSITE" id="PS51278"/>
    </source>
</evidence>
<dbReference type="InterPro" id="IPR006982">
    <property type="entry name" value="Glu_synth_centr_N"/>
</dbReference>
<dbReference type="GO" id="GO:0006537">
    <property type="term" value="P:glutamate biosynthetic process"/>
    <property type="evidence" value="ECO:0007669"/>
    <property type="project" value="UniProtKB-KW"/>
</dbReference>
<dbReference type="SUPFAM" id="SSF51395">
    <property type="entry name" value="FMN-linked oxidoreductases"/>
    <property type="match status" value="2"/>
</dbReference>
<evidence type="ECO:0000256" key="6">
    <source>
        <dbReference type="ARBA" id="ARBA00022643"/>
    </source>
</evidence>
<keyword evidence="11" id="KW-0411">Iron-sulfur</keyword>
<proteinExistence type="inferred from homology"/>
<dbReference type="GO" id="GO:0016041">
    <property type="term" value="F:glutamate synthase (ferredoxin) activity"/>
    <property type="evidence" value="ECO:0007669"/>
    <property type="project" value="UniProtKB-EC"/>
</dbReference>
<dbReference type="GO" id="GO:0019676">
    <property type="term" value="P:ammonia assimilation cycle"/>
    <property type="evidence" value="ECO:0007669"/>
    <property type="project" value="TreeGrafter"/>
</dbReference>
<evidence type="ECO:0000256" key="1">
    <source>
        <dbReference type="ARBA" id="ARBA00001917"/>
    </source>
</evidence>